<dbReference type="Gene3D" id="3.30.9.10">
    <property type="entry name" value="D-Amino Acid Oxidase, subunit A, domain 2"/>
    <property type="match status" value="1"/>
</dbReference>
<evidence type="ECO:0000256" key="1">
    <source>
        <dbReference type="ARBA" id="ARBA00001974"/>
    </source>
</evidence>
<keyword evidence="4" id="KW-0472">Membrane</keyword>
<evidence type="ECO:0000313" key="6">
    <source>
        <dbReference type="EMBL" id="PZW29189.1"/>
    </source>
</evidence>
<comment type="caution">
    <text evidence="6">The sequence shown here is derived from an EMBL/GenBank/DDBJ whole genome shotgun (WGS) entry which is preliminary data.</text>
</comment>
<sequence>MEAHLQEEKQYPVVVVGGSLVGLSTALFLAWRGIPSLVVEKHPGTSIHPRAGGFNARTMEIYRSVGMEATIRANEPRQMQASGTLRVETLAGKEINWYTHNINEIDDEITPVRGSFISQALLEPLLLERARELGAEVRFRTELVAFEQDAAGVTVTLKNRETGAIHTVRTSYLIAADGYKSPMRNALGIPFDGYGKLSDHVSIFFEADLKEALRGRHFAVCYVDNPRVQGVLGIMDETAREALFAITVPPGETVESYDQQRCIEALRAAIGIPDLDVHLKAVLHWVLASNLAERYQQGRIFLAGDAAHVVPPVGGFGANTGIQDAHNLAWKLALVLKGVASPALLTTYEAERRPVAELVGEQAFAGYAVRMSPHVAEQARHIQPIDFYTLMLGYQYHSAAIIEEPGSEGLRYEANLRQPSSVPGTRAPHVALERDGQRISTLDLFGGDFVLLTGSRTWCEAAGTAARRFELDLDCYLLGADLHDLTGDFFKTYGITPDGAVLVRPDGFIAWRSATAGEEPENTLAQIVTRILAR</sequence>
<dbReference type="InterPro" id="IPR050641">
    <property type="entry name" value="RIFMO-like"/>
</dbReference>
<dbReference type="SUPFAM" id="SSF51905">
    <property type="entry name" value="FAD/NAD(P)-binding domain"/>
    <property type="match status" value="1"/>
</dbReference>
<dbReference type="GO" id="GO:0016709">
    <property type="term" value="F:oxidoreductase activity, acting on paired donors, with incorporation or reduction of molecular oxygen, NAD(P)H as one donor, and incorporation of one atom of oxygen"/>
    <property type="evidence" value="ECO:0007669"/>
    <property type="project" value="UniProtKB-ARBA"/>
</dbReference>
<dbReference type="AlphaFoldDB" id="A0A326U7D1"/>
<dbReference type="EMBL" id="QKUF01000009">
    <property type="protein sequence ID" value="PZW29189.1"/>
    <property type="molecule type" value="Genomic_DNA"/>
</dbReference>
<proteinExistence type="predicted"/>
<evidence type="ECO:0000256" key="2">
    <source>
        <dbReference type="ARBA" id="ARBA00022630"/>
    </source>
</evidence>
<dbReference type="OrthoDB" id="9766816at2"/>
<dbReference type="Pfam" id="PF01494">
    <property type="entry name" value="FAD_binding_3"/>
    <property type="match status" value="1"/>
</dbReference>
<protein>
    <submittedName>
        <fullName evidence="6">Putative polyketide hydroxylase</fullName>
    </submittedName>
</protein>
<reference evidence="6 7" key="1">
    <citation type="submission" date="2018-06" db="EMBL/GenBank/DDBJ databases">
        <title>Genomic Encyclopedia of Archaeal and Bacterial Type Strains, Phase II (KMG-II): from individual species to whole genera.</title>
        <authorList>
            <person name="Goeker M."/>
        </authorList>
    </citation>
    <scope>NUCLEOTIDE SEQUENCE [LARGE SCALE GENOMIC DNA]</scope>
    <source>
        <strain evidence="6 7">ATCC BAA-1881</strain>
    </source>
</reference>
<dbReference type="InterPro" id="IPR002938">
    <property type="entry name" value="FAD-bd"/>
</dbReference>
<evidence type="ECO:0000256" key="4">
    <source>
        <dbReference type="SAM" id="Phobius"/>
    </source>
</evidence>
<evidence type="ECO:0000256" key="3">
    <source>
        <dbReference type="ARBA" id="ARBA00022827"/>
    </source>
</evidence>
<dbReference type="Gene3D" id="3.40.30.120">
    <property type="match status" value="1"/>
</dbReference>
<keyword evidence="4" id="KW-1133">Transmembrane helix</keyword>
<feature type="transmembrane region" description="Helical" evidence="4">
    <location>
        <begin position="12"/>
        <end position="31"/>
    </location>
</feature>
<keyword evidence="3" id="KW-0274">FAD</keyword>
<dbReference type="Pfam" id="PF21274">
    <property type="entry name" value="Rng_hyd_C"/>
    <property type="match status" value="1"/>
</dbReference>
<feature type="domain" description="FAD-binding" evidence="5">
    <location>
        <begin position="11"/>
        <end position="360"/>
    </location>
</feature>
<evidence type="ECO:0000259" key="5">
    <source>
        <dbReference type="Pfam" id="PF01494"/>
    </source>
</evidence>
<dbReference type="GO" id="GO:0071949">
    <property type="term" value="F:FAD binding"/>
    <property type="evidence" value="ECO:0007669"/>
    <property type="project" value="InterPro"/>
</dbReference>
<dbReference type="InterPro" id="IPR036188">
    <property type="entry name" value="FAD/NAD-bd_sf"/>
</dbReference>
<name>A0A326U7D1_THEHA</name>
<comment type="cofactor">
    <cofactor evidence="1">
        <name>FAD</name>
        <dbReference type="ChEBI" id="CHEBI:57692"/>
    </cofactor>
</comment>
<dbReference type="RefSeq" id="WP_111323156.1">
    <property type="nucleotide sequence ID" value="NZ_BIFX01000001.1"/>
</dbReference>
<dbReference type="Proteomes" id="UP000248806">
    <property type="component" value="Unassembled WGS sequence"/>
</dbReference>
<dbReference type="PANTHER" id="PTHR43004">
    <property type="entry name" value="TRK SYSTEM POTASSIUM UPTAKE PROTEIN"/>
    <property type="match status" value="1"/>
</dbReference>
<gene>
    <name evidence="6" type="ORF">EI42_02910</name>
</gene>
<keyword evidence="7" id="KW-1185">Reference proteome</keyword>
<organism evidence="6 7">
    <name type="scientific">Thermosporothrix hazakensis</name>
    <dbReference type="NCBI Taxonomy" id="644383"/>
    <lineage>
        <taxon>Bacteria</taxon>
        <taxon>Bacillati</taxon>
        <taxon>Chloroflexota</taxon>
        <taxon>Ktedonobacteria</taxon>
        <taxon>Ktedonobacterales</taxon>
        <taxon>Thermosporotrichaceae</taxon>
        <taxon>Thermosporothrix</taxon>
    </lineage>
</organism>
<dbReference type="PANTHER" id="PTHR43004:SF19">
    <property type="entry name" value="BINDING MONOOXYGENASE, PUTATIVE (JCVI)-RELATED"/>
    <property type="match status" value="1"/>
</dbReference>
<accession>A0A326U7D1</accession>
<evidence type="ECO:0000313" key="7">
    <source>
        <dbReference type="Proteomes" id="UP000248806"/>
    </source>
</evidence>
<dbReference type="Gene3D" id="3.50.50.60">
    <property type="entry name" value="FAD/NAD(P)-binding domain"/>
    <property type="match status" value="1"/>
</dbReference>
<keyword evidence="4" id="KW-0812">Transmembrane</keyword>
<dbReference type="PRINTS" id="PR00420">
    <property type="entry name" value="RNGMNOXGNASE"/>
</dbReference>
<keyword evidence="2" id="KW-0285">Flavoprotein</keyword>